<organism evidence="1 2">
    <name type="scientific">Candidatus Yonathbacteria bacterium RIFCSPLOWO2_01_FULL_47_33b</name>
    <dbReference type="NCBI Taxonomy" id="1802727"/>
    <lineage>
        <taxon>Bacteria</taxon>
        <taxon>Candidatus Yonathiibacteriota</taxon>
    </lineage>
</organism>
<name>A0A1G2SH56_9BACT</name>
<comment type="caution">
    <text evidence="1">The sequence shown here is derived from an EMBL/GenBank/DDBJ whole genome shotgun (WGS) entry which is preliminary data.</text>
</comment>
<accession>A0A1G2SH56</accession>
<evidence type="ECO:0000313" key="2">
    <source>
        <dbReference type="Proteomes" id="UP000177987"/>
    </source>
</evidence>
<proteinExistence type="predicted"/>
<reference evidence="1 2" key="1">
    <citation type="journal article" date="2016" name="Nat. Commun.">
        <title>Thousands of microbial genomes shed light on interconnected biogeochemical processes in an aquifer system.</title>
        <authorList>
            <person name="Anantharaman K."/>
            <person name="Brown C.T."/>
            <person name="Hug L.A."/>
            <person name="Sharon I."/>
            <person name="Castelle C.J."/>
            <person name="Probst A.J."/>
            <person name="Thomas B.C."/>
            <person name="Singh A."/>
            <person name="Wilkins M.J."/>
            <person name="Karaoz U."/>
            <person name="Brodie E.L."/>
            <person name="Williams K.H."/>
            <person name="Hubbard S.S."/>
            <person name="Banfield J.F."/>
        </authorList>
    </citation>
    <scope>NUCLEOTIDE SEQUENCE [LARGE SCALE GENOMIC DNA]</scope>
</reference>
<gene>
    <name evidence="1" type="ORF">A2937_01235</name>
</gene>
<sequence length="157" mass="18063">MKIEHSRTFSAGKIVAAKDILVPYDDRDEVTDGFIKNYHQKTPLKMGTSITIALCVLGKNESWTNVARELRKDQWFGASLVEWQFYIQDKSNIKFGTVVLPGVRYRDDDLREWVPAVHHRTRIFLKNATEVSMKLSSSLAVEKQRTVLIKKLASPKR</sequence>
<dbReference type="EMBL" id="MHUW01000001">
    <property type="protein sequence ID" value="OHA84345.1"/>
    <property type="molecule type" value="Genomic_DNA"/>
</dbReference>
<evidence type="ECO:0000313" key="1">
    <source>
        <dbReference type="EMBL" id="OHA84345.1"/>
    </source>
</evidence>
<dbReference type="Proteomes" id="UP000177987">
    <property type="component" value="Unassembled WGS sequence"/>
</dbReference>
<dbReference type="AlphaFoldDB" id="A0A1G2SH56"/>
<protein>
    <submittedName>
        <fullName evidence="1">Uncharacterized protein</fullName>
    </submittedName>
</protein>